<dbReference type="InterPro" id="IPR016032">
    <property type="entry name" value="Sig_transdc_resp-reg_C-effctor"/>
</dbReference>
<name>A0ABT4Q0J2_9MYCO</name>
<dbReference type="Proteomes" id="UP001142153">
    <property type="component" value="Unassembled WGS sequence"/>
</dbReference>
<dbReference type="PROSITE" id="PS50125">
    <property type="entry name" value="GUANYLATE_CYCLASE_2"/>
    <property type="match status" value="1"/>
</dbReference>
<evidence type="ECO:0000259" key="1">
    <source>
        <dbReference type="PROSITE" id="PS50043"/>
    </source>
</evidence>
<gene>
    <name evidence="3" type="ORF">O6P37_25870</name>
</gene>
<dbReference type="RefSeq" id="WP_269896773.1">
    <property type="nucleotide sequence ID" value="NZ_JAPZPY010000016.1"/>
</dbReference>
<dbReference type="SMART" id="SM00421">
    <property type="entry name" value="HTH_LUXR"/>
    <property type="match status" value="1"/>
</dbReference>
<dbReference type="PRINTS" id="PR00038">
    <property type="entry name" value="HTHLUXR"/>
</dbReference>
<proteinExistence type="predicted"/>
<dbReference type="Gene3D" id="3.40.50.300">
    <property type="entry name" value="P-loop containing nucleotide triphosphate hydrolases"/>
    <property type="match status" value="1"/>
</dbReference>
<dbReference type="PANTHER" id="PTHR47691">
    <property type="entry name" value="REGULATOR-RELATED"/>
    <property type="match status" value="1"/>
</dbReference>
<organism evidence="3 4">
    <name type="scientific">Mycobacterium hippophais</name>
    <dbReference type="NCBI Taxonomy" id="3016340"/>
    <lineage>
        <taxon>Bacteria</taxon>
        <taxon>Bacillati</taxon>
        <taxon>Actinomycetota</taxon>
        <taxon>Actinomycetes</taxon>
        <taxon>Mycobacteriales</taxon>
        <taxon>Mycobacteriaceae</taxon>
        <taxon>Mycobacterium</taxon>
    </lineage>
</organism>
<dbReference type="SUPFAM" id="SSF46894">
    <property type="entry name" value="C-terminal effector domain of the bipartite response regulators"/>
    <property type="match status" value="1"/>
</dbReference>
<dbReference type="Pfam" id="PF00211">
    <property type="entry name" value="Guanylate_cyc"/>
    <property type="match status" value="1"/>
</dbReference>
<dbReference type="InterPro" id="IPR036388">
    <property type="entry name" value="WH-like_DNA-bd_sf"/>
</dbReference>
<dbReference type="Pfam" id="PF00196">
    <property type="entry name" value="GerE"/>
    <property type="match status" value="1"/>
</dbReference>
<dbReference type="CDD" id="cd07302">
    <property type="entry name" value="CHD"/>
    <property type="match status" value="1"/>
</dbReference>
<dbReference type="EMBL" id="JAPZPY010000016">
    <property type="protein sequence ID" value="MCZ8382303.1"/>
    <property type="molecule type" value="Genomic_DNA"/>
</dbReference>
<dbReference type="PROSITE" id="PS00622">
    <property type="entry name" value="HTH_LUXR_1"/>
    <property type="match status" value="1"/>
</dbReference>
<dbReference type="Gene3D" id="3.30.70.1230">
    <property type="entry name" value="Nucleotide cyclase"/>
    <property type="match status" value="2"/>
</dbReference>
<feature type="domain" description="HTH luxR-type" evidence="1">
    <location>
        <begin position="1032"/>
        <end position="1097"/>
    </location>
</feature>
<protein>
    <submittedName>
        <fullName evidence="3">LuxR family transcriptional regulator</fullName>
    </submittedName>
</protein>
<dbReference type="Gene3D" id="1.10.10.10">
    <property type="entry name" value="Winged helix-like DNA-binding domain superfamily/Winged helix DNA-binding domain"/>
    <property type="match status" value="1"/>
</dbReference>
<evidence type="ECO:0000259" key="2">
    <source>
        <dbReference type="PROSITE" id="PS50125"/>
    </source>
</evidence>
<reference evidence="3" key="1">
    <citation type="submission" date="2022-12" db="EMBL/GenBank/DDBJ databases">
        <authorList>
            <person name="Deng Y."/>
            <person name="Zhang Y.-Q."/>
        </authorList>
    </citation>
    <scope>NUCLEOTIDE SEQUENCE</scope>
    <source>
        <strain evidence="3">CPCC 205372</strain>
    </source>
</reference>
<dbReference type="SMART" id="SM00044">
    <property type="entry name" value="CYCc"/>
    <property type="match status" value="1"/>
</dbReference>
<dbReference type="SUPFAM" id="SSF55073">
    <property type="entry name" value="Nucleotide cyclase"/>
    <property type="match status" value="1"/>
</dbReference>
<accession>A0ABT4Q0J2</accession>
<sequence>MIDIATPLNWGDLGVGGLVPTGTVTLLLADVEGSTRLWQSRPDAMTAAFERLDRVLARVVDAHRGVRPVEQGEGDSFVVAFGRASDAVACALELQRAELDPIRLRIGIHTGEVQLRDEANYIGPTINRTARLRDLAHGGQTVMSSTTADLVADRLPTDTWLTDLGSHPVRDLPRPEHVTQLCHPETRNEFPPLRTAKPARAHNLPAQLTNFVGRRAEMTELRRSLGAHRLVTLTGAGGSGKTRLAVEVAASVVPDFGDGARYVDLAPITDADAVAATVAQALELPEHPGRSPMDTVLRFVADRRLLLVLDNCEHLLDGCADLTTALLSGCPELTILATSREPIGIAGEVTWRVPSLGLDDEAVDLFCDRAQRARPDFRVAGDDAATAREICRRLDGMPLAIELAAARVRALSLTQILDSLHDRFRLLTGGARTAVRRQQTLRASVDWSYALLTEPERVLFRRLGVFMGGFDLAAAQGVGAGSTVEQYQVMDQLGLLVDKSLVVADDASGAMRYRMLETVRQYALERLGESGEADAVRDRHRDHYTQTAAGLASSPRSEDNQQTIDLADADIDNLRAAFTWSRERNEIEDALRLASALQSFWLARGRFREGWEWFDAVLSDQPGEDVSSAVWACAAADQGVLSLWAVHPVNMARARSALATARRLEDPALIVGALNASASLTLPEPETSKAFMDEAAVVAQASKDPRLLCRVRLIQAIAGSFSGDPMSARGPAEEGRDLADQLGDRFMSWNIRTWLGLTLYMLGDLDEAERVLRPSAQQGAATGERFMTTLANIGLAQTLSSKGQLAAARACGETALVNSTAMGGWAEDTTHVVLAVTALAEGDGPAAKKACETSWQHTVPQRVVFIRSINPMAEALLACGEVVAARQWADDTVAIVLGWHKMSALQARARVAIAQGETEQAARDAYEALAICARTHGYLWVAEIVECLAILMVGNGEHQIASRLLGTADAMRSRIGSVRFKIHQVSYDEAAREARTAMGANEFEAAYAEGAGLSTEEAIGYAQRGRGERRRPSSGWESLTPAELDVIRLVSDGLSNREIATRLFISPRTVQTHLTHVYTKLGLASRVQLVQEAARHA</sequence>
<evidence type="ECO:0000313" key="4">
    <source>
        <dbReference type="Proteomes" id="UP001142153"/>
    </source>
</evidence>
<dbReference type="InterPro" id="IPR058852">
    <property type="entry name" value="HTH_77"/>
</dbReference>
<dbReference type="PRINTS" id="PR00364">
    <property type="entry name" value="DISEASERSIST"/>
</dbReference>
<comment type="caution">
    <text evidence="3">The sequence shown here is derived from an EMBL/GenBank/DDBJ whole genome shotgun (WGS) entry which is preliminary data.</text>
</comment>
<dbReference type="PROSITE" id="PS50043">
    <property type="entry name" value="HTH_LUXR_2"/>
    <property type="match status" value="1"/>
</dbReference>
<dbReference type="InterPro" id="IPR011990">
    <property type="entry name" value="TPR-like_helical_dom_sf"/>
</dbReference>
<dbReference type="SUPFAM" id="SSF52540">
    <property type="entry name" value="P-loop containing nucleoside triphosphate hydrolases"/>
    <property type="match status" value="1"/>
</dbReference>
<dbReference type="SUPFAM" id="SSF48452">
    <property type="entry name" value="TPR-like"/>
    <property type="match status" value="1"/>
</dbReference>
<dbReference type="InterPro" id="IPR000792">
    <property type="entry name" value="Tscrpt_reg_LuxR_C"/>
</dbReference>
<keyword evidence="4" id="KW-1185">Reference proteome</keyword>
<dbReference type="PANTHER" id="PTHR47691:SF3">
    <property type="entry name" value="HTH-TYPE TRANSCRIPTIONAL REGULATOR RV0890C-RELATED"/>
    <property type="match status" value="1"/>
</dbReference>
<feature type="domain" description="Guanylate cyclase" evidence="2">
    <location>
        <begin position="25"/>
        <end position="133"/>
    </location>
</feature>
<dbReference type="InterPro" id="IPR027417">
    <property type="entry name" value="P-loop_NTPase"/>
</dbReference>
<dbReference type="CDD" id="cd06170">
    <property type="entry name" value="LuxR_C_like"/>
    <property type="match status" value="1"/>
</dbReference>
<dbReference type="Pfam" id="PF25872">
    <property type="entry name" value="HTH_77"/>
    <property type="match status" value="1"/>
</dbReference>
<dbReference type="InterPro" id="IPR029787">
    <property type="entry name" value="Nucleotide_cyclase"/>
</dbReference>
<dbReference type="Gene3D" id="1.25.40.10">
    <property type="entry name" value="Tetratricopeptide repeat domain"/>
    <property type="match status" value="1"/>
</dbReference>
<dbReference type="InterPro" id="IPR001054">
    <property type="entry name" value="A/G_cyclase"/>
</dbReference>
<evidence type="ECO:0000313" key="3">
    <source>
        <dbReference type="EMBL" id="MCZ8382303.1"/>
    </source>
</evidence>